<organism evidence="1 2">
    <name type="scientific">Bacteriophage sp</name>
    <dbReference type="NCBI Taxonomy" id="38018"/>
    <lineage>
        <taxon>Viruses</taxon>
    </lineage>
</organism>
<dbReference type="Proteomes" id="UP001160698">
    <property type="component" value="Segment"/>
</dbReference>
<evidence type="ECO:0000313" key="2">
    <source>
        <dbReference type="Proteomes" id="UP001160698"/>
    </source>
</evidence>
<proteinExistence type="predicted"/>
<evidence type="ECO:0000313" key="1">
    <source>
        <dbReference type="EMBL" id="UVX69676.1"/>
    </source>
</evidence>
<keyword evidence="2" id="KW-1185">Reference proteome</keyword>
<reference evidence="1 2" key="1">
    <citation type="submission" date="2022-07" db="EMBL/GenBank/DDBJ databases">
        <authorList>
            <person name="Nishijima S."/>
        </authorList>
    </citation>
    <scope>NUCLEOTIDE SEQUENCE [LARGE SCALE GENOMIC DNA]</scope>
    <source>
        <strain evidence="1">4225_94495</strain>
    </source>
</reference>
<name>A0ABY5TS72_9VIRU</name>
<accession>A0ABY5TS72</accession>
<dbReference type="EMBL" id="OP072867">
    <property type="protein sequence ID" value="UVX69676.1"/>
    <property type="molecule type" value="Genomic_DNA"/>
</dbReference>
<protein>
    <submittedName>
        <fullName evidence="1">Uncharacterized protein</fullName>
    </submittedName>
</protein>
<sequence length="105" mass="11733">MNTMEITAKDFDTEKEVIVTPMAVFGLGDFSTIFITDAAGRGLWLDCDLDWRVDAEEGDIDDAERIEGIFGADEEEWEVSANEKLADYGFRLGDLDGDRYSLIAL</sequence>